<dbReference type="Proteomes" id="UP000006062">
    <property type="component" value="Chromosome"/>
</dbReference>
<dbReference type="KEGG" id="tvi:Thivi_0471"/>
<dbReference type="RefSeq" id="WP_014777032.1">
    <property type="nucleotide sequence ID" value="NC_018012.1"/>
</dbReference>
<dbReference type="OrthoDB" id="8562941at2"/>
<dbReference type="eggNOG" id="ENOG5033G85">
    <property type="taxonomic scope" value="Bacteria"/>
</dbReference>
<dbReference type="EMBL" id="CP003154">
    <property type="protein sequence ID" value="AFL72532.1"/>
    <property type="molecule type" value="Genomic_DNA"/>
</dbReference>
<reference evidence="2 3" key="1">
    <citation type="submission" date="2012-06" db="EMBL/GenBank/DDBJ databases">
        <title>Complete sequence of Thiocystis violascens DSM 198.</title>
        <authorList>
            <consortium name="US DOE Joint Genome Institute"/>
            <person name="Lucas S."/>
            <person name="Han J."/>
            <person name="Lapidus A."/>
            <person name="Cheng J.-F."/>
            <person name="Goodwin L."/>
            <person name="Pitluck S."/>
            <person name="Peters L."/>
            <person name="Ovchinnikova G."/>
            <person name="Teshima H."/>
            <person name="Detter J.C."/>
            <person name="Han C."/>
            <person name="Tapia R."/>
            <person name="Land M."/>
            <person name="Hauser L."/>
            <person name="Kyrpides N."/>
            <person name="Ivanova N."/>
            <person name="Pagani I."/>
            <person name="Vogl K."/>
            <person name="Liu Z."/>
            <person name="Frigaard N.-U."/>
            <person name="Bryant D."/>
            <person name="Woyke T."/>
        </authorList>
    </citation>
    <scope>NUCLEOTIDE SEQUENCE [LARGE SCALE GENOMIC DNA]</scope>
    <source>
        <strain evidence="3">ATCC 17096 / DSM 198 / 6111</strain>
    </source>
</reference>
<dbReference type="HOGENOM" id="CLU_2120030_0_0_6"/>
<feature type="domain" description="PilZ" evidence="1">
    <location>
        <begin position="8"/>
        <end position="112"/>
    </location>
</feature>
<dbReference type="STRING" id="765911.Thivi_0471"/>
<evidence type="ECO:0000259" key="1">
    <source>
        <dbReference type="Pfam" id="PF07238"/>
    </source>
</evidence>
<gene>
    <name evidence="2" type="ordered locus">Thivi_0471</name>
</gene>
<dbReference type="InterPro" id="IPR009875">
    <property type="entry name" value="PilZ_domain"/>
</dbReference>
<dbReference type="AlphaFoldDB" id="I3Y6B4"/>
<organism evidence="2 3">
    <name type="scientific">Thiocystis violascens (strain ATCC 17096 / DSM 198 / 6111)</name>
    <name type="common">Chromatium violascens</name>
    <dbReference type="NCBI Taxonomy" id="765911"/>
    <lineage>
        <taxon>Bacteria</taxon>
        <taxon>Pseudomonadati</taxon>
        <taxon>Pseudomonadota</taxon>
        <taxon>Gammaproteobacteria</taxon>
        <taxon>Chromatiales</taxon>
        <taxon>Chromatiaceae</taxon>
        <taxon>Thiocystis</taxon>
    </lineage>
</organism>
<accession>I3Y6B4</accession>
<keyword evidence="3" id="KW-1185">Reference proteome</keyword>
<protein>
    <submittedName>
        <fullName evidence="2">PilZ domain-containing protein</fullName>
    </submittedName>
</protein>
<dbReference type="Pfam" id="PF07238">
    <property type="entry name" value="PilZ"/>
    <property type="match status" value="1"/>
</dbReference>
<proteinExistence type="predicted"/>
<dbReference type="Gene3D" id="2.40.10.220">
    <property type="entry name" value="predicted glycosyltransferase like domains"/>
    <property type="match status" value="1"/>
</dbReference>
<dbReference type="SUPFAM" id="SSF141371">
    <property type="entry name" value="PilZ domain-like"/>
    <property type="match status" value="1"/>
</dbReference>
<name>I3Y6B4_THIV6</name>
<evidence type="ECO:0000313" key="3">
    <source>
        <dbReference type="Proteomes" id="UP000006062"/>
    </source>
</evidence>
<sequence length="114" mass="12317">MQTTGFDNRRQHPRAPLGCEVQLQPINSQLAGTAGCSYDSVSCDISAGGMRIWSDRPYPTKTRLLLAFECDAQGWSGVTSCVGSVVWIDPHPAEGRCLLGIKFGDAEDVDKETA</sequence>
<dbReference type="GO" id="GO:0035438">
    <property type="term" value="F:cyclic-di-GMP binding"/>
    <property type="evidence" value="ECO:0007669"/>
    <property type="project" value="InterPro"/>
</dbReference>
<evidence type="ECO:0000313" key="2">
    <source>
        <dbReference type="EMBL" id="AFL72532.1"/>
    </source>
</evidence>